<protein>
    <submittedName>
        <fullName evidence="2">Uncharacterized protein</fullName>
    </submittedName>
</protein>
<accession>A0AAN9P8B3</accession>
<dbReference type="AlphaFoldDB" id="A0AAN9P8B3"/>
<sequence>MLHPPLSTCLETPEVEGVGQSGSPEVIIIPPWVKTWVTKGKAEVGEPVEEGGSEDDMEVLEVPRGSTLAFVWDRKLDDKIMKLVPSEEDDRRMVGISAFIFNGNAQVMSKCAKRWKSKPKKQKEKESFDKVKEEAENVNVKTKKDLEGARQDLALIGQDQDQLRPTLQKIKAKALKYKEAKKNLHN</sequence>
<reference evidence="2 3" key="1">
    <citation type="submission" date="2024-01" db="EMBL/GenBank/DDBJ databases">
        <title>The genomes of 5 underutilized Papilionoideae crops provide insights into root nodulation and disease resistanc.</title>
        <authorList>
            <person name="Yuan L."/>
        </authorList>
    </citation>
    <scope>NUCLEOTIDE SEQUENCE [LARGE SCALE GENOMIC DNA]</scope>
    <source>
        <strain evidence="2">ZHUSHIDOU_FW_LH</strain>
        <tissue evidence="2">Leaf</tissue>
    </source>
</reference>
<feature type="compositionally biased region" description="Basic and acidic residues" evidence="1">
    <location>
        <begin position="123"/>
        <end position="135"/>
    </location>
</feature>
<keyword evidence="3" id="KW-1185">Reference proteome</keyword>
<gene>
    <name evidence="2" type="ORF">RIF29_01977</name>
</gene>
<proteinExistence type="predicted"/>
<dbReference type="EMBL" id="JAYWIO010000001">
    <property type="protein sequence ID" value="KAK7288516.1"/>
    <property type="molecule type" value="Genomic_DNA"/>
</dbReference>
<dbReference type="Proteomes" id="UP001372338">
    <property type="component" value="Unassembled WGS sequence"/>
</dbReference>
<name>A0AAN9P8B3_CROPI</name>
<evidence type="ECO:0000313" key="3">
    <source>
        <dbReference type="Proteomes" id="UP001372338"/>
    </source>
</evidence>
<feature type="region of interest" description="Disordered" evidence="1">
    <location>
        <begin position="116"/>
        <end position="137"/>
    </location>
</feature>
<evidence type="ECO:0000256" key="1">
    <source>
        <dbReference type="SAM" id="MobiDB-lite"/>
    </source>
</evidence>
<comment type="caution">
    <text evidence="2">The sequence shown here is derived from an EMBL/GenBank/DDBJ whole genome shotgun (WGS) entry which is preliminary data.</text>
</comment>
<organism evidence="2 3">
    <name type="scientific">Crotalaria pallida</name>
    <name type="common">Smooth rattlebox</name>
    <name type="synonym">Crotalaria striata</name>
    <dbReference type="NCBI Taxonomy" id="3830"/>
    <lineage>
        <taxon>Eukaryota</taxon>
        <taxon>Viridiplantae</taxon>
        <taxon>Streptophyta</taxon>
        <taxon>Embryophyta</taxon>
        <taxon>Tracheophyta</taxon>
        <taxon>Spermatophyta</taxon>
        <taxon>Magnoliopsida</taxon>
        <taxon>eudicotyledons</taxon>
        <taxon>Gunneridae</taxon>
        <taxon>Pentapetalae</taxon>
        <taxon>rosids</taxon>
        <taxon>fabids</taxon>
        <taxon>Fabales</taxon>
        <taxon>Fabaceae</taxon>
        <taxon>Papilionoideae</taxon>
        <taxon>50 kb inversion clade</taxon>
        <taxon>genistoids sensu lato</taxon>
        <taxon>core genistoids</taxon>
        <taxon>Crotalarieae</taxon>
        <taxon>Crotalaria</taxon>
    </lineage>
</organism>
<evidence type="ECO:0000313" key="2">
    <source>
        <dbReference type="EMBL" id="KAK7288516.1"/>
    </source>
</evidence>